<sequence>MTDSANTLPWLKLGLWTGLMICIALSALLWLNTPDLFEYFNMAFCAH</sequence>
<accession>A0ABU3WE17</accession>
<protein>
    <submittedName>
        <fullName evidence="2">Uncharacterized protein</fullName>
    </submittedName>
</protein>
<proteinExistence type="predicted"/>
<reference evidence="2 3" key="1">
    <citation type="submission" date="2023-06" db="EMBL/GenBank/DDBJ databases">
        <title>Genomic Analysis of Acinetobacter Strains Recovered from South Australian Aquatic Samples provides Insights into the Circulation of Antibiotic Resistance determinants in the Environment.</title>
        <authorList>
            <person name="Tobin L."/>
            <person name="Jarocki V.M."/>
            <person name="Kenyon J."/>
            <person name="Drigo B."/>
            <person name="Donner E."/>
            <person name="Djordjevic S.P."/>
            <person name="Hamidian M."/>
        </authorList>
    </citation>
    <scope>NUCLEOTIDE SEQUENCE [LARGE SCALE GENOMIC DNA]</scope>
    <source>
        <strain evidence="2 3">SAAc652</strain>
    </source>
</reference>
<name>A0ABU3WE17_9GAMM</name>
<feature type="transmembrane region" description="Helical" evidence="1">
    <location>
        <begin position="13"/>
        <end position="32"/>
    </location>
</feature>
<comment type="caution">
    <text evidence="2">The sequence shown here is derived from an EMBL/GenBank/DDBJ whole genome shotgun (WGS) entry which is preliminary data.</text>
</comment>
<evidence type="ECO:0000313" key="2">
    <source>
        <dbReference type="EMBL" id="MDV2468562.1"/>
    </source>
</evidence>
<keyword evidence="1" id="KW-0472">Membrane</keyword>
<dbReference type="EMBL" id="JASVDY010000002">
    <property type="protein sequence ID" value="MDV2468562.1"/>
    <property type="molecule type" value="Genomic_DNA"/>
</dbReference>
<evidence type="ECO:0000256" key="1">
    <source>
        <dbReference type="SAM" id="Phobius"/>
    </source>
</evidence>
<dbReference type="RefSeq" id="WP_317082776.1">
    <property type="nucleotide sequence ID" value="NZ_JASVDY010000002.1"/>
</dbReference>
<organism evidence="2 3">
    <name type="scientific">Acinetobacter chinensis</name>
    <dbReference type="NCBI Taxonomy" id="2004650"/>
    <lineage>
        <taxon>Bacteria</taxon>
        <taxon>Pseudomonadati</taxon>
        <taxon>Pseudomonadota</taxon>
        <taxon>Gammaproteobacteria</taxon>
        <taxon>Moraxellales</taxon>
        <taxon>Moraxellaceae</taxon>
        <taxon>Acinetobacter</taxon>
    </lineage>
</organism>
<keyword evidence="1" id="KW-1133">Transmembrane helix</keyword>
<keyword evidence="1" id="KW-0812">Transmembrane</keyword>
<dbReference type="Proteomes" id="UP001278188">
    <property type="component" value="Unassembled WGS sequence"/>
</dbReference>
<keyword evidence="3" id="KW-1185">Reference proteome</keyword>
<evidence type="ECO:0000313" key="3">
    <source>
        <dbReference type="Proteomes" id="UP001278188"/>
    </source>
</evidence>
<gene>
    <name evidence="2" type="ORF">QR674_06165</name>
</gene>